<dbReference type="AlphaFoldDB" id="A0AAV2PNT6"/>
<dbReference type="Proteomes" id="UP001497623">
    <property type="component" value="Unassembled WGS sequence"/>
</dbReference>
<feature type="non-terminal residue" evidence="2">
    <location>
        <position position="1"/>
    </location>
</feature>
<dbReference type="EMBL" id="CAXKWB010000766">
    <property type="protein sequence ID" value="CAL4062183.1"/>
    <property type="molecule type" value="Genomic_DNA"/>
</dbReference>
<protein>
    <submittedName>
        <fullName evidence="2">Uncharacterized protein</fullName>
    </submittedName>
</protein>
<comment type="caution">
    <text evidence="2">The sequence shown here is derived from an EMBL/GenBank/DDBJ whole genome shotgun (WGS) entry which is preliminary data.</text>
</comment>
<accession>A0AAV2PNT6</accession>
<keyword evidence="1" id="KW-0812">Transmembrane</keyword>
<evidence type="ECO:0000256" key="1">
    <source>
        <dbReference type="SAM" id="Phobius"/>
    </source>
</evidence>
<keyword evidence="3" id="KW-1185">Reference proteome</keyword>
<feature type="transmembrane region" description="Helical" evidence="1">
    <location>
        <begin position="103"/>
        <end position="120"/>
    </location>
</feature>
<proteinExistence type="predicted"/>
<sequence>RIPEAVAIICNINKHIRYIHASVGYLRDEVQISPRLLELGQEKHSVSSLSNLCGDFTKNVHGLCEEVRFFKAHLDKVSGNAEYAPSDMIVDAVDPNRAWQRRILVSLATATGVATILWFSRPTIFKWLFNLKDPGNLVTLDV</sequence>
<organism evidence="2 3">
    <name type="scientific">Meganyctiphanes norvegica</name>
    <name type="common">Northern krill</name>
    <name type="synonym">Thysanopoda norvegica</name>
    <dbReference type="NCBI Taxonomy" id="48144"/>
    <lineage>
        <taxon>Eukaryota</taxon>
        <taxon>Metazoa</taxon>
        <taxon>Ecdysozoa</taxon>
        <taxon>Arthropoda</taxon>
        <taxon>Crustacea</taxon>
        <taxon>Multicrustacea</taxon>
        <taxon>Malacostraca</taxon>
        <taxon>Eumalacostraca</taxon>
        <taxon>Eucarida</taxon>
        <taxon>Euphausiacea</taxon>
        <taxon>Euphausiidae</taxon>
        <taxon>Meganyctiphanes</taxon>
    </lineage>
</organism>
<keyword evidence="1" id="KW-1133">Transmembrane helix</keyword>
<name>A0AAV2PNT6_MEGNR</name>
<evidence type="ECO:0000313" key="2">
    <source>
        <dbReference type="EMBL" id="CAL4062183.1"/>
    </source>
</evidence>
<keyword evidence="1" id="KW-0472">Membrane</keyword>
<gene>
    <name evidence="2" type="ORF">MNOR_LOCUS2482</name>
</gene>
<reference evidence="2 3" key="1">
    <citation type="submission" date="2024-05" db="EMBL/GenBank/DDBJ databases">
        <authorList>
            <person name="Wallberg A."/>
        </authorList>
    </citation>
    <scope>NUCLEOTIDE SEQUENCE [LARGE SCALE GENOMIC DNA]</scope>
</reference>
<evidence type="ECO:0000313" key="3">
    <source>
        <dbReference type="Proteomes" id="UP001497623"/>
    </source>
</evidence>